<feature type="domain" description="VWFA" evidence="2">
    <location>
        <begin position="58"/>
        <end position="205"/>
    </location>
</feature>
<dbReference type="InterPro" id="IPR036465">
    <property type="entry name" value="vWFA_dom_sf"/>
</dbReference>
<keyword evidence="1" id="KW-0175">Coiled coil</keyword>
<dbReference type="SUPFAM" id="SSF53300">
    <property type="entry name" value="vWA-like"/>
    <property type="match status" value="1"/>
</dbReference>
<organism evidence="3 4">
    <name type="scientific">Maribacter polysiphoniae</name>
    <dbReference type="NCBI Taxonomy" id="429344"/>
    <lineage>
        <taxon>Bacteria</taxon>
        <taxon>Pseudomonadati</taxon>
        <taxon>Bacteroidota</taxon>
        <taxon>Flavobacteriia</taxon>
        <taxon>Flavobacteriales</taxon>
        <taxon>Flavobacteriaceae</taxon>
        <taxon>Maribacter</taxon>
    </lineage>
</organism>
<protein>
    <submittedName>
        <fullName evidence="3">von Willebrand factor type A domain-containing protein</fullName>
    </submittedName>
</protein>
<dbReference type="Proteomes" id="UP000245667">
    <property type="component" value="Unassembled WGS sequence"/>
</dbReference>
<proteinExistence type="predicted"/>
<gene>
    <name evidence="3" type="ORF">LX92_02626</name>
</gene>
<evidence type="ECO:0000313" key="4">
    <source>
        <dbReference type="Proteomes" id="UP000245667"/>
    </source>
</evidence>
<reference evidence="3 4" key="1">
    <citation type="submission" date="2018-05" db="EMBL/GenBank/DDBJ databases">
        <title>Genomic Encyclopedia of Archaeal and Bacterial Type Strains, Phase II (KMG-II): from individual species to whole genera.</title>
        <authorList>
            <person name="Goeker M."/>
        </authorList>
    </citation>
    <scope>NUCLEOTIDE SEQUENCE [LARGE SCALE GENOMIC DNA]</scope>
    <source>
        <strain evidence="3 4">DSM 23514</strain>
    </source>
</reference>
<evidence type="ECO:0000313" key="3">
    <source>
        <dbReference type="EMBL" id="PWK23294.1"/>
    </source>
</evidence>
<dbReference type="PROSITE" id="PS51257">
    <property type="entry name" value="PROKAR_LIPOPROTEIN"/>
    <property type="match status" value="1"/>
</dbReference>
<dbReference type="Gene3D" id="3.40.50.410">
    <property type="entry name" value="von Willebrand factor, type A domain"/>
    <property type="match status" value="1"/>
</dbReference>
<evidence type="ECO:0000256" key="1">
    <source>
        <dbReference type="SAM" id="Coils"/>
    </source>
</evidence>
<name>A0A316DYV2_9FLAO</name>
<dbReference type="Pfam" id="PF00092">
    <property type="entry name" value="VWA"/>
    <property type="match status" value="1"/>
</dbReference>
<dbReference type="AlphaFoldDB" id="A0A316DYV2"/>
<feature type="coiled-coil region" evidence="1">
    <location>
        <begin position="333"/>
        <end position="390"/>
    </location>
</feature>
<sequence length="397" mass="44544">MNIMKNLHRILGICLLATTIHTSYGCELSPKNTKNKAIIAEAIIGDENVKSDNNTVKIALLLDTSNSMDGLINQAKSQLWDIINEFTHAKCGNDTRPKLEIALYQYGNDNLSSQEGYIQQVLDFSSDLDEISEKLFSLTTNGGEEFCGQVIQTSLKQLDWGKNPDHLKMIFIAGNEPFTQGKLNYKDAVANAVEKHVVVNTIFCGNYEQGINTAWKKGATMTGGEYLAIDHNKRVVHIDTPYDDVIIKLNGKLNKTYISYGSLGASKMAMQAEQDANAEALEEVVIVKRAVSKSSRMYNNASWDLVDAMEDEDFNVAEIENEQLPQELQGKSKAAIEKYIETKKNERADIQREIQELNAKREAYIAENQKENASGELENAMLEAIKKQAEKKNYRWD</sequence>
<dbReference type="CDD" id="cd00198">
    <property type="entry name" value="vWFA"/>
    <property type="match status" value="1"/>
</dbReference>
<dbReference type="EMBL" id="QGGQ01000005">
    <property type="protein sequence ID" value="PWK23294.1"/>
    <property type="molecule type" value="Genomic_DNA"/>
</dbReference>
<evidence type="ECO:0000259" key="2">
    <source>
        <dbReference type="Pfam" id="PF00092"/>
    </source>
</evidence>
<dbReference type="InterPro" id="IPR002035">
    <property type="entry name" value="VWF_A"/>
</dbReference>
<comment type="caution">
    <text evidence="3">The sequence shown here is derived from an EMBL/GenBank/DDBJ whole genome shotgun (WGS) entry which is preliminary data.</text>
</comment>
<accession>A0A316DYV2</accession>